<proteinExistence type="predicted"/>
<evidence type="ECO:0000259" key="22">
    <source>
        <dbReference type="PROSITE" id="PS51671"/>
    </source>
</evidence>
<evidence type="ECO:0000256" key="19">
    <source>
        <dbReference type="PIRSR" id="PIRSR001500-2"/>
    </source>
</evidence>
<feature type="binding site" evidence="18">
    <location>
        <position position="29"/>
    </location>
    <ligand>
        <name>substrate</name>
    </ligand>
</feature>
<name>A0A956SGS3_UNCEI</name>
<evidence type="ECO:0000256" key="5">
    <source>
        <dbReference type="ARBA" id="ARBA00004817"/>
    </source>
</evidence>
<feature type="binding site" evidence="18">
    <location>
        <position position="85"/>
    </location>
    <ligand>
        <name>substrate</name>
    </ligand>
</feature>
<dbReference type="Gene3D" id="3.40.190.10">
    <property type="entry name" value="Periplasmic binding protein-like II"/>
    <property type="match status" value="2"/>
</dbReference>
<comment type="catalytic activity">
    <reaction evidence="1">
        <text>chorismate = prephenate</text>
        <dbReference type="Rhea" id="RHEA:13897"/>
        <dbReference type="ChEBI" id="CHEBI:29748"/>
        <dbReference type="ChEBI" id="CHEBI:29934"/>
        <dbReference type="EC" id="5.4.99.5"/>
    </reaction>
</comment>
<dbReference type="PANTHER" id="PTHR21022">
    <property type="entry name" value="PREPHENATE DEHYDRATASE P PROTEIN"/>
    <property type="match status" value="1"/>
</dbReference>
<feature type="binding site" evidence="18">
    <location>
        <position position="40"/>
    </location>
    <ligand>
        <name>substrate</name>
    </ligand>
</feature>
<dbReference type="CDD" id="cd04905">
    <property type="entry name" value="ACT_CM-PDT"/>
    <property type="match status" value="1"/>
</dbReference>
<keyword evidence="8" id="KW-0963">Cytoplasm</keyword>
<dbReference type="PROSITE" id="PS51168">
    <property type="entry name" value="CHORISMATE_MUT_2"/>
    <property type="match status" value="1"/>
</dbReference>
<organism evidence="23 24">
    <name type="scientific">Eiseniibacteriota bacterium</name>
    <dbReference type="NCBI Taxonomy" id="2212470"/>
    <lineage>
        <taxon>Bacteria</taxon>
        <taxon>Candidatus Eiseniibacteriota</taxon>
    </lineage>
</organism>
<evidence type="ECO:0000256" key="15">
    <source>
        <dbReference type="ARBA" id="ARBA00031175"/>
    </source>
</evidence>
<comment type="subcellular location">
    <subcellularLocation>
        <location evidence="3">Cytoplasm</location>
    </subcellularLocation>
</comment>
<evidence type="ECO:0000256" key="3">
    <source>
        <dbReference type="ARBA" id="ARBA00004496"/>
    </source>
</evidence>
<dbReference type="SUPFAM" id="SSF53850">
    <property type="entry name" value="Periplasmic binding protein-like II"/>
    <property type="match status" value="1"/>
</dbReference>
<dbReference type="GO" id="GO:0004106">
    <property type="term" value="F:chorismate mutase activity"/>
    <property type="evidence" value="ECO:0007669"/>
    <property type="project" value="UniProtKB-EC"/>
</dbReference>
<feature type="site" description="Essential for prephenate dehydratase activity" evidence="19">
    <location>
        <position position="275"/>
    </location>
</feature>
<dbReference type="InterPro" id="IPR002701">
    <property type="entry name" value="CM_II_prokaryot"/>
</dbReference>
<dbReference type="SUPFAM" id="SSF48600">
    <property type="entry name" value="Chorismate mutase II"/>
    <property type="match status" value="1"/>
</dbReference>
<keyword evidence="9" id="KW-0028">Amino-acid biosynthesis</keyword>
<evidence type="ECO:0000256" key="16">
    <source>
        <dbReference type="ARBA" id="ARBA00031520"/>
    </source>
</evidence>
<feature type="domain" description="ACT" evidence="22">
    <location>
        <begin position="297"/>
        <end position="374"/>
    </location>
</feature>
<evidence type="ECO:0000256" key="2">
    <source>
        <dbReference type="ARBA" id="ARBA00002364"/>
    </source>
</evidence>
<dbReference type="PIRSF" id="PIRSF001500">
    <property type="entry name" value="Chor_mut_pdt_Ppr"/>
    <property type="match status" value="1"/>
</dbReference>
<dbReference type="InterPro" id="IPR045865">
    <property type="entry name" value="ACT-like_dom_sf"/>
</dbReference>
<evidence type="ECO:0000313" key="24">
    <source>
        <dbReference type="Proteomes" id="UP000739538"/>
    </source>
</evidence>
<dbReference type="Pfam" id="PF01817">
    <property type="entry name" value="CM_2"/>
    <property type="match status" value="1"/>
</dbReference>
<evidence type="ECO:0000256" key="8">
    <source>
        <dbReference type="ARBA" id="ARBA00022490"/>
    </source>
</evidence>
<dbReference type="GO" id="GO:0005737">
    <property type="term" value="C:cytoplasm"/>
    <property type="evidence" value="ECO:0007669"/>
    <property type="project" value="UniProtKB-SubCell"/>
</dbReference>
<dbReference type="SMART" id="SM00830">
    <property type="entry name" value="CM_2"/>
    <property type="match status" value="1"/>
</dbReference>
<evidence type="ECO:0000256" key="6">
    <source>
        <dbReference type="ARBA" id="ARBA00013147"/>
    </source>
</evidence>
<keyword evidence="10" id="KW-0057">Aromatic amino acid biosynthesis</keyword>
<dbReference type="GO" id="GO:0004664">
    <property type="term" value="F:prephenate dehydratase activity"/>
    <property type="evidence" value="ECO:0007669"/>
    <property type="project" value="UniProtKB-EC"/>
</dbReference>
<dbReference type="EC" id="4.2.1.51" evidence="6"/>
<dbReference type="PROSITE" id="PS51671">
    <property type="entry name" value="ACT"/>
    <property type="match status" value="1"/>
</dbReference>
<reference evidence="23" key="1">
    <citation type="submission" date="2020-04" db="EMBL/GenBank/DDBJ databases">
        <authorList>
            <person name="Zhang T."/>
        </authorList>
    </citation>
    <scope>NUCLEOTIDE SEQUENCE</scope>
    <source>
        <strain evidence="23">HKST-UBA02</strain>
    </source>
</reference>
<dbReference type="GO" id="GO:0009094">
    <property type="term" value="P:L-phenylalanine biosynthetic process"/>
    <property type="evidence" value="ECO:0007669"/>
    <property type="project" value="UniProtKB-KW"/>
</dbReference>
<protein>
    <recommendedName>
        <fullName evidence="7">Bifunctional chorismate mutase/prephenate dehydratase</fullName>
        <ecNumber evidence="6">4.2.1.51</ecNumber>
    </recommendedName>
    <alternativeName>
        <fullName evidence="16">Chorismate mutase-prephenate dehydratase</fullName>
    </alternativeName>
    <alternativeName>
        <fullName evidence="15">p-protein</fullName>
    </alternativeName>
</protein>
<dbReference type="PROSITE" id="PS00858">
    <property type="entry name" value="PREPHENATE_DEHYDR_2"/>
    <property type="match status" value="1"/>
</dbReference>
<evidence type="ECO:0000256" key="1">
    <source>
        <dbReference type="ARBA" id="ARBA00000824"/>
    </source>
</evidence>
<dbReference type="EMBL" id="JAGQHS010000237">
    <property type="protein sequence ID" value="MCA9758959.1"/>
    <property type="molecule type" value="Genomic_DNA"/>
</dbReference>
<evidence type="ECO:0000259" key="21">
    <source>
        <dbReference type="PROSITE" id="PS51171"/>
    </source>
</evidence>
<evidence type="ECO:0000256" key="12">
    <source>
        <dbReference type="ARBA" id="ARBA00023235"/>
    </source>
</evidence>
<comment type="pathway">
    <text evidence="4">Amino-acid biosynthesis; L-phenylalanine biosynthesis; phenylpyruvate from prephenate: step 1/1.</text>
</comment>
<dbReference type="Pfam" id="PF01842">
    <property type="entry name" value="ACT"/>
    <property type="match status" value="1"/>
</dbReference>
<keyword evidence="13 23" id="KW-0456">Lyase</keyword>
<dbReference type="InterPro" id="IPR036263">
    <property type="entry name" value="Chorismate_II_sf"/>
</dbReference>
<evidence type="ECO:0000256" key="7">
    <source>
        <dbReference type="ARBA" id="ARBA00014401"/>
    </source>
</evidence>
<gene>
    <name evidence="23" type="primary">pheA</name>
    <name evidence="23" type="ORF">KDA27_24400</name>
</gene>
<comment type="catalytic activity">
    <reaction evidence="17">
        <text>prephenate + H(+) = 3-phenylpyruvate + CO2 + H2O</text>
        <dbReference type="Rhea" id="RHEA:21648"/>
        <dbReference type="ChEBI" id="CHEBI:15377"/>
        <dbReference type="ChEBI" id="CHEBI:15378"/>
        <dbReference type="ChEBI" id="CHEBI:16526"/>
        <dbReference type="ChEBI" id="CHEBI:18005"/>
        <dbReference type="ChEBI" id="CHEBI:29934"/>
        <dbReference type="EC" id="4.2.1.51"/>
    </reaction>
</comment>
<dbReference type="Gene3D" id="1.20.59.10">
    <property type="entry name" value="Chorismate mutase"/>
    <property type="match status" value="1"/>
</dbReference>
<evidence type="ECO:0000256" key="4">
    <source>
        <dbReference type="ARBA" id="ARBA00004741"/>
    </source>
</evidence>
<dbReference type="PANTHER" id="PTHR21022:SF19">
    <property type="entry name" value="PREPHENATE DEHYDRATASE-RELATED"/>
    <property type="match status" value="1"/>
</dbReference>
<dbReference type="Proteomes" id="UP000739538">
    <property type="component" value="Unassembled WGS sequence"/>
</dbReference>
<dbReference type="InterPro" id="IPR002912">
    <property type="entry name" value="ACT_dom"/>
</dbReference>
<dbReference type="AlphaFoldDB" id="A0A956SGS3"/>
<dbReference type="CDD" id="cd13631">
    <property type="entry name" value="PBP2_Ct-PDT_like"/>
    <property type="match status" value="1"/>
</dbReference>
<dbReference type="Gene3D" id="3.30.70.260">
    <property type="match status" value="1"/>
</dbReference>
<accession>A0A956SGS3</accession>
<evidence type="ECO:0000256" key="11">
    <source>
        <dbReference type="ARBA" id="ARBA00023222"/>
    </source>
</evidence>
<keyword evidence="11" id="KW-0584">Phenylalanine biosynthesis</keyword>
<evidence type="ECO:0000256" key="18">
    <source>
        <dbReference type="PIRSR" id="PIRSR001500-1"/>
    </source>
</evidence>
<keyword evidence="12" id="KW-0413">Isomerase</keyword>
<feature type="domain" description="Prephenate dehydratase" evidence="21">
    <location>
        <begin position="102"/>
        <end position="282"/>
    </location>
</feature>
<dbReference type="InterPro" id="IPR036979">
    <property type="entry name" value="CM_dom_sf"/>
</dbReference>
<sequence length="379" mass="41943">MNPSSEDFAQIRREIEGIDRDLLELLKSRMAIVEQIAEAKLEKAVPFRDGPREERVLQRVRQLAVEMGLDAHRIERLYRDILDMSVARQQAYLTTRDSAPLRIAYQGVEGAYSHLAAQKRYAGRVGGALLTGLPSFRQVFEAVRDGQVDLALLPIENTTAGSINETYDLLAEGGCSITAEVVSRIDHCLLVVPGTRLEDLRTVVSHPQALRQCERFLHGLTHVQTQVEYDTAGSARKVKEAGDPTFAAIASESAAALHGLEILVHGIQDQSGNFTRFVEVAREAVPCAPGSACKTSLLLVLAQSRPGALGELLQEFSRRGLNLTKLESRPLPEAPWRYRFYLDVEGHQDSAEMRDALVGIDHCVEDLKVLGSYPRAERP</sequence>
<comment type="caution">
    <text evidence="23">The sequence shown here is derived from an EMBL/GenBank/DDBJ whole genome shotgun (WGS) entry which is preliminary data.</text>
</comment>
<dbReference type="GO" id="GO:0046417">
    <property type="term" value="P:chorismate metabolic process"/>
    <property type="evidence" value="ECO:0007669"/>
    <property type="project" value="InterPro"/>
</dbReference>
<dbReference type="NCBIfam" id="NF008865">
    <property type="entry name" value="PRK11898.1"/>
    <property type="match status" value="1"/>
</dbReference>
<feature type="binding site" evidence="18">
    <location>
        <position position="53"/>
    </location>
    <ligand>
        <name>substrate</name>
    </ligand>
</feature>
<dbReference type="SUPFAM" id="SSF55021">
    <property type="entry name" value="ACT-like"/>
    <property type="match status" value="1"/>
</dbReference>
<dbReference type="FunFam" id="3.40.190.10:FF:000034">
    <property type="entry name" value="Chorismate mutase/prephenate dehydratase"/>
    <property type="match status" value="1"/>
</dbReference>
<evidence type="ECO:0000256" key="14">
    <source>
        <dbReference type="ARBA" id="ARBA00023268"/>
    </source>
</evidence>
<dbReference type="Pfam" id="PF00800">
    <property type="entry name" value="PDT"/>
    <property type="match status" value="1"/>
</dbReference>
<evidence type="ECO:0000259" key="20">
    <source>
        <dbReference type="PROSITE" id="PS51168"/>
    </source>
</evidence>
<reference evidence="23" key="2">
    <citation type="journal article" date="2021" name="Microbiome">
        <title>Successional dynamics and alternative stable states in a saline activated sludge microbial community over 9 years.</title>
        <authorList>
            <person name="Wang Y."/>
            <person name="Ye J."/>
            <person name="Ju F."/>
            <person name="Liu L."/>
            <person name="Boyd J.A."/>
            <person name="Deng Y."/>
            <person name="Parks D.H."/>
            <person name="Jiang X."/>
            <person name="Yin X."/>
            <person name="Woodcroft B.J."/>
            <person name="Tyson G.W."/>
            <person name="Hugenholtz P."/>
            <person name="Polz M.F."/>
            <person name="Zhang T."/>
        </authorList>
    </citation>
    <scope>NUCLEOTIDE SEQUENCE</scope>
    <source>
        <strain evidence="23">HKST-UBA02</strain>
    </source>
</reference>
<comment type="pathway">
    <text evidence="5">Metabolic intermediate biosynthesis; prephenate biosynthesis; prephenate from chorismate: step 1/1.</text>
</comment>
<feature type="domain" description="Chorismate mutase" evidence="20">
    <location>
        <begin position="2"/>
        <end position="93"/>
    </location>
</feature>
<dbReference type="InterPro" id="IPR008242">
    <property type="entry name" value="Chor_mutase/pphenate_deHydtase"/>
</dbReference>
<dbReference type="InterPro" id="IPR018528">
    <property type="entry name" value="Preph_deHydtase_CS"/>
</dbReference>
<evidence type="ECO:0000256" key="9">
    <source>
        <dbReference type="ARBA" id="ARBA00022605"/>
    </source>
</evidence>
<comment type="function">
    <text evidence="2">Catalyzes the Claisen rearrangement of chorismate to prephenate and the decarboxylation/dehydration of prephenate to phenylpyruvate.</text>
</comment>
<feature type="binding site" evidence="18">
    <location>
        <position position="89"/>
    </location>
    <ligand>
        <name>substrate</name>
    </ligand>
</feature>
<dbReference type="InterPro" id="IPR001086">
    <property type="entry name" value="Preph_deHydtase"/>
</dbReference>
<dbReference type="PROSITE" id="PS51171">
    <property type="entry name" value="PREPHENATE_DEHYDR_3"/>
    <property type="match status" value="1"/>
</dbReference>
<feature type="binding site" evidence="18">
    <location>
        <position position="49"/>
    </location>
    <ligand>
        <name>substrate</name>
    </ligand>
</feature>
<keyword evidence="14" id="KW-0511">Multifunctional enzyme</keyword>
<feature type="binding site" evidence="18">
    <location>
        <position position="12"/>
    </location>
    <ligand>
        <name>substrate</name>
    </ligand>
</feature>
<evidence type="ECO:0000256" key="17">
    <source>
        <dbReference type="ARBA" id="ARBA00047848"/>
    </source>
</evidence>
<evidence type="ECO:0000256" key="13">
    <source>
        <dbReference type="ARBA" id="ARBA00023239"/>
    </source>
</evidence>
<evidence type="ECO:0000313" key="23">
    <source>
        <dbReference type="EMBL" id="MCA9758959.1"/>
    </source>
</evidence>
<evidence type="ECO:0000256" key="10">
    <source>
        <dbReference type="ARBA" id="ARBA00023141"/>
    </source>
</evidence>